<dbReference type="EMBL" id="CP027850">
    <property type="protein sequence ID" value="AVQ02915.1"/>
    <property type="molecule type" value="Genomic_DNA"/>
</dbReference>
<dbReference type="NCBIfam" id="TIGR01891">
    <property type="entry name" value="amidohydrolases"/>
    <property type="match status" value="1"/>
</dbReference>
<dbReference type="RefSeq" id="WP_013079889.1">
    <property type="nucleotide sequence ID" value="NZ_CP027850.1"/>
</dbReference>
<evidence type="ECO:0000256" key="2">
    <source>
        <dbReference type="SAM" id="SignalP"/>
    </source>
</evidence>
<feature type="domain" description="Peptidase M20 dimerisation" evidence="3">
    <location>
        <begin position="221"/>
        <end position="321"/>
    </location>
</feature>
<keyword evidence="5" id="KW-1185">Reference proteome</keyword>
<keyword evidence="1" id="KW-0378">Hydrolase</keyword>
<feature type="signal peptide" evidence="2">
    <location>
        <begin position="1"/>
        <end position="22"/>
    </location>
</feature>
<dbReference type="InterPro" id="IPR017439">
    <property type="entry name" value="Amidohydrolase"/>
</dbReference>
<dbReference type="SUPFAM" id="SSF55031">
    <property type="entry name" value="Bacterial exopeptidase dimerisation domain"/>
    <property type="match status" value="1"/>
</dbReference>
<organism evidence="4 5">
    <name type="scientific">Caulobacter segnis</name>
    <dbReference type="NCBI Taxonomy" id="88688"/>
    <lineage>
        <taxon>Bacteria</taxon>
        <taxon>Pseudomonadati</taxon>
        <taxon>Pseudomonadota</taxon>
        <taxon>Alphaproteobacteria</taxon>
        <taxon>Caulobacterales</taxon>
        <taxon>Caulobacteraceae</taxon>
        <taxon>Caulobacter</taxon>
    </lineage>
</organism>
<dbReference type="InterPro" id="IPR011650">
    <property type="entry name" value="Peptidase_M20_dimer"/>
</dbReference>
<reference evidence="4 5" key="1">
    <citation type="journal article" date="2015" name="Biotechnol. Bioeng.">
        <title>Genome sequence and phenotypic characterization of Caulobacter segnis.</title>
        <authorList>
            <person name="Patel S."/>
            <person name="Fletcher B."/>
            <person name="Scott D.C."/>
            <person name="Ely B."/>
        </authorList>
    </citation>
    <scope>NUCLEOTIDE SEQUENCE [LARGE SCALE GENOMIC DNA]</scope>
    <source>
        <strain evidence="4 5">TK0059</strain>
    </source>
</reference>
<dbReference type="PIRSF" id="PIRSF005962">
    <property type="entry name" value="Pept_M20D_amidohydro"/>
    <property type="match status" value="1"/>
</dbReference>
<name>A0ABM6TIA6_9CAUL</name>
<feature type="chain" id="PRO_5046686483" evidence="2">
    <location>
        <begin position="23"/>
        <end position="431"/>
    </location>
</feature>
<dbReference type="Gene3D" id="3.30.70.360">
    <property type="match status" value="1"/>
</dbReference>
<dbReference type="Pfam" id="PF01546">
    <property type="entry name" value="Peptidase_M20"/>
    <property type="match status" value="1"/>
</dbReference>
<dbReference type="Gene3D" id="3.40.630.10">
    <property type="entry name" value="Zn peptidases"/>
    <property type="match status" value="1"/>
</dbReference>
<dbReference type="InterPro" id="IPR036264">
    <property type="entry name" value="Bact_exopeptidase_dim_dom"/>
</dbReference>
<accession>A0ABM6TIA6</accession>
<dbReference type="Proteomes" id="UP000240527">
    <property type="component" value="Chromosome"/>
</dbReference>
<evidence type="ECO:0000313" key="4">
    <source>
        <dbReference type="EMBL" id="AVQ02915.1"/>
    </source>
</evidence>
<evidence type="ECO:0000259" key="3">
    <source>
        <dbReference type="Pfam" id="PF07687"/>
    </source>
</evidence>
<dbReference type="PANTHER" id="PTHR11014">
    <property type="entry name" value="PEPTIDASE M20 FAMILY MEMBER"/>
    <property type="match status" value="1"/>
</dbReference>
<evidence type="ECO:0000313" key="5">
    <source>
        <dbReference type="Proteomes" id="UP000240527"/>
    </source>
</evidence>
<dbReference type="PANTHER" id="PTHR11014:SF63">
    <property type="entry name" value="METALLOPEPTIDASE, PUTATIVE (AFU_ORTHOLOGUE AFUA_6G09600)-RELATED"/>
    <property type="match status" value="1"/>
</dbReference>
<dbReference type="InterPro" id="IPR002933">
    <property type="entry name" value="Peptidase_M20"/>
</dbReference>
<sequence length="431" mass="45431">MIGRISILALAAGLALGAPAMAAPTAAQVAAAAKAVQPKVVAWRRDIHEHPELGNQEVRTAALIAKELKALGLEVRENVGKTGVVGILRGGKPGKVVALRADMDALPVAEKTGLPFASKATATWEGKTVPVMHACGHDTHVAMLLGTATVLAGMKKDIKGTVVFVFQPAEEGPQAGEEGGAKLMIQDGALDNPKVDAMFGVHIGPGDAHQLNYRPEGFYAGADRLTITVKGRQTHGARPWAGVDMASVAADIIQAINQIAARQVDVGVQPSVVTVATINMGLRQNIIPEDLKMEGTMRTFSPERKADLIAKVQKAVAAIGDRYGAKAEAVFSQPYPVTYNNPELSKWVKTSLLKASAKVDDNAPLVTGAEDFSLYAEKVPAVFVQLGGRKADVPAATAPANHSPYFDVDEAVFETGVKAEAFMALDYLEKK</sequence>
<gene>
    <name evidence="4" type="ORF">B7G68_14270</name>
</gene>
<dbReference type="Pfam" id="PF07687">
    <property type="entry name" value="M20_dimer"/>
    <property type="match status" value="1"/>
</dbReference>
<proteinExistence type="predicted"/>
<dbReference type="SUPFAM" id="SSF53187">
    <property type="entry name" value="Zn-dependent exopeptidases"/>
    <property type="match status" value="1"/>
</dbReference>
<evidence type="ECO:0000256" key="1">
    <source>
        <dbReference type="ARBA" id="ARBA00022801"/>
    </source>
</evidence>
<keyword evidence="2" id="KW-0732">Signal</keyword>
<protein>
    <submittedName>
        <fullName evidence="4">Amidohydrolase</fullName>
    </submittedName>
</protein>